<proteinExistence type="predicted"/>
<feature type="compositionally biased region" description="Basic and acidic residues" evidence="1">
    <location>
        <begin position="75"/>
        <end position="84"/>
    </location>
</feature>
<reference evidence="3 4" key="1">
    <citation type="submission" date="2019-04" db="EMBL/GenBank/DDBJ databases">
        <authorList>
            <person name="Li Y."/>
            <person name="Wang J."/>
        </authorList>
    </citation>
    <scope>NUCLEOTIDE SEQUENCE [LARGE SCALE GENOMIC DNA]</scope>
    <source>
        <strain evidence="3 4">DSM 14668</strain>
    </source>
</reference>
<evidence type="ECO:0000256" key="2">
    <source>
        <dbReference type="SAM" id="SignalP"/>
    </source>
</evidence>
<dbReference type="OrthoDB" id="5519570at2"/>
<comment type="caution">
    <text evidence="3">The sequence shown here is derived from an EMBL/GenBank/DDBJ whole genome shotgun (WGS) entry which is preliminary data.</text>
</comment>
<sequence length="116" mass="12206">MFKHALVGLMIASASLAGCAVGGDELVEEAELALDDREDSDGREGGGDQLALEGAGEAPDPLDRGRACTQSEWNVAEHHADDNHTLPIPGSANTHNPQVTGCTVSNGWIVYTYTYP</sequence>
<organism evidence="3 4">
    <name type="scientific">Polyangium fumosum</name>
    <dbReference type="NCBI Taxonomy" id="889272"/>
    <lineage>
        <taxon>Bacteria</taxon>
        <taxon>Pseudomonadati</taxon>
        <taxon>Myxococcota</taxon>
        <taxon>Polyangia</taxon>
        <taxon>Polyangiales</taxon>
        <taxon>Polyangiaceae</taxon>
        <taxon>Polyangium</taxon>
    </lineage>
</organism>
<keyword evidence="4" id="KW-1185">Reference proteome</keyword>
<gene>
    <name evidence="3" type="ORF">E8A74_26705</name>
</gene>
<evidence type="ECO:0000256" key="1">
    <source>
        <dbReference type="SAM" id="MobiDB-lite"/>
    </source>
</evidence>
<feature type="region of interest" description="Disordered" evidence="1">
    <location>
        <begin position="34"/>
        <end position="96"/>
    </location>
</feature>
<keyword evidence="2" id="KW-0732">Signal</keyword>
<evidence type="ECO:0008006" key="5">
    <source>
        <dbReference type="Google" id="ProtNLM"/>
    </source>
</evidence>
<feature type="signal peptide" evidence="2">
    <location>
        <begin position="1"/>
        <end position="20"/>
    </location>
</feature>
<evidence type="ECO:0000313" key="3">
    <source>
        <dbReference type="EMBL" id="TKD03323.1"/>
    </source>
</evidence>
<dbReference type="PROSITE" id="PS51257">
    <property type="entry name" value="PROKAR_LIPOPROTEIN"/>
    <property type="match status" value="1"/>
</dbReference>
<protein>
    <recommendedName>
        <fullName evidence="5">Secreted protein</fullName>
    </recommendedName>
</protein>
<dbReference type="AlphaFoldDB" id="A0A4V5PMG8"/>
<dbReference type="EMBL" id="SSMQ01000030">
    <property type="protein sequence ID" value="TKD03323.1"/>
    <property type="molecule type" value="Genomic_DNA"/>
</dbReference>
<name>A0A4V5PMG8_9BACT</name>
<feature type="chain" id="PRO_5020992396" description="Secreted protein" evidence="2">
    <location>
        <begin position="21"/>
        <end position="116"/>
    </location>
</feature>
<evidence type="ECO:0000313" key="4">
    <source>
        <dbReference type="Proteomes" id="UP000309215"/>
    </source>
</evidence>
<dbReference type="Proteomes" id="UP000309215">
    <property type="component" value="Unassembled WGS sequence"/>
</dbReference>
<accession>A0A4V5PMG8</accession>
<dbReference type="RefSeq" id="WP_136931908.1">
    <property type="nucleotide sequence ID" value="NZ_SSMQ01000030.1"/>
</dbReference>